<dbReference type="Proteomes" id="UP001060261">
    <property type="component" value="Chromosome"/>
</dbReference>
<dbReference type="InterPro" id="IPR014710">
    <property type="entry name" value="RmlC-like_jellyroll"/>
</dbReference>
<dbReference type="PANTHER" id="PTHR24567:SF74">
    <property type="entry name" value="HTH-TYPE TRANSCRIPTIONAL REGULATOR ARCR"/>
    <property type="match status" value="1"/>
</dbReference>
<reference evidence="6" key="1">
    <citation type="submission" date="2022-09" db="EMBL/GenBank/DDBJ databases">
        <title>genome sequence of Deinococcus rubellus.</title>
        <authorList>
            <person name="Srinivasan S."/>
        </authorList>
    </citation>
    <scope>NUCLEOTIDE SEQUENCE</scope>
    <source>
        <strain evidence="6">Ant6</strain>
    </source>
</reference>
<evidence type="ECO:0000313" key="7">
    <source>
        <dbReference type="Proteomes" id="UP001060261"/>
    </source>
</evidence>
<dbReference type="Pfam" id="PF13545">
    <property type="entry name" value="HTH_Crp_2"/>
    <property type="match status" value="1"/>
</dbReference>
<evidence type="ECO:0000259" key="4">
    <source>
        <dbReference type="PROSITE" id="PS50042"/>
    </source>
</evidence>
<evidence type="ECO:0000259" key="5">
    <source>
        <dbReference type="PROSITE" id="PS51063"/>
    </source>
</evidence>
<keyword evidence="3" id="KW-0804">Transcription</keyword>
<proteinExistence type="predicted"/>
<dbReference type="PANTHER" id="PTHR24567">
    <property type="entry name" value="CRP FAMILY TRANSCRIPTIONAL REGULATORY PROTEIN"/>
    <property type="match status" value="1"/>
</dbReference>
<evidence type="ECO:0000256" key="1">
    <source>
        <dbReference type="ARBA" id="ARBA00023015"/>
    </source>
</evidence>
<accession>A0ABY5YNT8</accession>
<dbReference type="InterPro" id="IPR012318">
    <property type="entry name" value="HTH_CRP"/>
</dbReference>
<dbReference type="PROSITE" id="PS51063">
    <property type="entry name" value="HTH_CRP_2"/>
    <property type="match status" value="1"/>
</dbReference>
<dbReference type="InterPro" id="IPR036388">
    <property type="entry name" value="WH-like_DNA-bd_sf"/>
</dbReference>
<dbReference type="InterPro" id="IPR036390">
    <property type="entry name" value="WH_DNA-bd_sf"/>
</dbReference>
<dbReference type="InterPro" id="IPR018490">
    <property type="entry name" value="cNMP-bd_dom_sf"/>
</dbReference>
<evidence type="ECO:0000313" key="6">
    <source>
        <dbReference type="EMBL" id="UWX65408.1"/>
    </source>
</evidence>
<protein>
    <submittedName>
        <fullName evidence="6">Crp/Fnr family transcriptional regulator</fullName>
    </submittedName>
</protein>
<sequence length="217" mass="23717">MNATLSHGHGFAGQRYSRGTYLFRQHDPVQGLYRIETGLIRLSQLTPRGRLMTLRLVLPGDYCGEDALNGGHYHHHAEVLTSSSIVQVDPASLPESTVLALARSLGRQLGRVIDHEVSLQSGDLRLRVVRYLLQLVDTPLGAEDAENRLYVRATHELLAEGSGSTRESVSKAITELRCAGLIETGYRHITLTNLAGLRALVSSSEPGSNLTSKETHS</sequence>
<organism evidence="6 7">
    <name type="scientific">Deinococcus rubellus</name>
    <dbReference type="NCBI Taxonomy" id="1889240"/>
    <lineage>
        <taxon>Bacteria</taxon>
        <taxon>Thermotogati</taxon>
        <taxon>Deinococcota</taxon>
        <taxon>Deinococci</taxon>
        <taxon>Deinococcales</taxon>
        <taxon>Deinococcaceae</taxon>
        <taxon>Deinococcus</taxon>
    </lineage>
</organism>
<dbReference type="Gene3D" id="1.10.10.10">
    <property type="entry name" value="Winged helix-like DNA-binding domain superfamily/Winged helix DNA-binding domain"/>
    <property type="match status" value="1"/>
</dbReference>
<feature type="domain" description="HTH crp-type" evidence="5">
    <location>
        <begin position="122"/>
        <end position="195"/>
    </location>
</feature>
<dbReference type="SUPFAM" id="SSF46785">
    <property type="entry name" value="Winged helix' DNA-binding domain"/>
    <property type="match status" value="1"/>
</dbReference>
<dbReference type="InterPro" id="IPR000595">
    <property type="entry name" value="cNMP-bd_dom"/>
</dbReference>
<dbReference type="EMBL" id="CP104213">
    <property type="protein sequence ID" value="UWX65408.1"/>
    <property type="molecule type" value="Genomic_DNA"/>
</dbReference>
<dbReference type="Pfam" id="PF00027">
    <property type="entry name" value="cNMP_binding"/>
    <property type="match status" value="1"/>
</dbReference>
<dbReference type="CDD" id="cd00038">
    <property type="entry name" value="CAP_ED"/>
    <property type="match status" value="1"/>
</dbReference>
<dbReference type="InterPro" id="IPR050397">
    <property type="entry name" value="Env_Response_Regulators"/>
</dbReference>
<dbReference type="Gene3D" id="2.60.120.10">
    <property type="entry name" value="Jelly Rolls"/>
    <property type="match status" value="1"/>
</dbReference>
<keyword evidence="7" id="KW-1185">Reference proteome</keyword>
<name>A0ABY5YNT8_9DEIO</name>
<evidence type="ECO:0000256" key="3">
    <source>
        <dbReference type="ARBA" id="ARBA00023163"/>
    </source>
</evidence>
<gene>
    <name evidence="6" type="ORF">N0D28_07070</name>
</gene>
<keyword evidence="2" id="KW-0238">DNA-binding</keyword>
<keyword evidence="1" id="KW-0805">Transcription regulation</keyword>
<dbReference type="SUPFAM" id="SSF51206">
    <property type="entry name" value="cAMP-binding domain-like"/>
    <property type="match status" value="1"/>
</dbReference>
<dbReference type="SMART" id="SM00419">
    <property type="entry name" value="HTH_CRP"/>
    <property type="match status" value="1"/>
</dbReference>
<evidence type="ECO:0000256" key="2">
    <source>
        <dbReference type="ARBA" id="ARBA00023125"/>
    </source>
</evidence>
<dbReference type="PROSITE" id="PS50042">
    <property type="entry name" value="CNMP_BINDING_3"/>
    <property type="match status" value="1"/>
</dbReference>
<dbReference type="RefSeq" id="WP_260561663.1">
    <property type="nucleotide sequence ID" value="NZ_BAABEC010000176.1"/>
</dbReference>
<feature type="domain" description="Cyclic nucleotide-binding" evidence="4">
    <location>
        <begin position="16"/>
        <end position="68"/>
    </location>
</feature>